<protein>
    <submittedName>
        <fullName evidence="1">Uncharacterized protein</fullName>
    </submittedName>
</protein>
<dbReference type="EMBL" id="CM042018">
    <property type="protein sequence ID" value="KAI3827852.1"/>
    <property type="molecule type" value="Genomic_DNA"/>
</dbReference>
<proteinExistence type="predicted"/>
<organism evidence="1 2">
    <name type="scientific">Smallanthus sonchifolius</name>
    <dbReference type="NCBI Taxonomy" id="185202"/>
    <lineage>
        <taxon>Eukaryota</taxon>
        <taxon>Viridiplantae</taxon>
        <taxon>Streptophyta</taxon>
        <taxon>Embryophyta</taxon>
        <taxon>Tracheophyta</taxon>
        <taxon>Spermatophyta</taxon>
        <taxon>Magnoliopsida</taxon>
        <taxon>eudicotyledons</taxon>
        <taxon>Gunneridae</taxon>
        <taxon>Pentapetalae</taxon>
        <taxon>asterids</taxon>
        <taxon>campanulids</taxon>
        <taxon>Asterales</taxon>
        <taxon>Asteraceae</taxon>
        <taxon>Asteroideae</taxon>
        <taxon>Heliantheae alliance</taxon>
        <taxon>Millerieae</taxon>
        <taxon>Smallanthus</taxon>
    </lineage>
</organism>
<comment type="caution">
    <text evidence="1">The sequence shown here is derived from an EMBL/GenBank/DDBJ whole genome shotgun (WGS) entry which is preliminary data.</text>
</comment>
<name>A0ACB9K6F0_9ASTR</name>
<reference evidence="1 2" key="2">
    <citation type="journal article" date="2022" name="Mol. Ecol. Resour.">
        <title>The genomes of chicory, endive, great burdock and yacon provide insights into Asteraceae paleo-polyploidization history and plant inulin production.</title>
        <authorList>
            <person name="Fan W."/>
            <person name="Wang S."/>
            <person name="Wang H."/>
            <person name="Wang A."/>
            <person name="Jiang F."/>
            <person name="Liu H."/>
            <person name="Zhao H."/>
            <person name="Xu D."/>
            <person name="Zhang Y."/>
        </authorList>
    </citation>
    <scope>NUCLEOTIDE SEQUENCE [LARGE SCALE GENOMIC DNA]</scope>
    <source>
        <strain evidence="2">cv. Yunnan</strain>
        <tissue evidence="1">Leaves</tissue>
    </source>
</reference>
<evidence type="ECO:0000313" key="2">
    <source>
        <dbReference type="Proteomes" id="UP001056120"/>
    </source>
</evidence>
<gene>
    <name evidence="1" type="ORF">L1987_01939</name>
</gene>
<accession>A0ACB9K6F0</accession>
<reference evidence="2" key="1">
    <citation type="journal article" date="2022" name="Mol. Ecol. Resour.">
        <title>The genomes of chicory, endive, great burdock and yacon provide insights into Asteraceae palaeo-polyploidization history and plant inulin production.</title>
        <authorList>
            <person name="Fan W."/>
            <person name="Wang S."/>
            <person name="Wang H."/>
            <person name="Wang A."/>
            <person name="Jiang F."/>
            <person name="Liu H."/>
            <person name="Zhao H."/>
            <person name="Xu D."/>
            <person name="Zhang Y."/>
        </authorList>
    </citation>
    <scope>NUCLEOTIDE SEQUENCE [LARGE SCALE GENOMIC DNA]</scope>
    <source>
        <strain evidence="2">cv. Yunnan</strain>
    </source>
</reference>
<keyword evidence="2" id="KW-1185">Reference proteome</keyword>
<sequence>MEQIKEIQPKALEEENIKKERMVEKQKLLFKGNDGIMRFDQRIWIPRLGDIQENVLNEAHKSRYSMHPGANKMYKDLNTHYWWPNIKRSIAQYIDKCLTCLQVKIEHQKPAGQLQQLELHV</sequence>
<evidence type="ECO:0000313" key="1">
    <source>
        <dbReference type="EMBL" id="KAI3827852.1"/>
    </source>
</evidence>
<dbReference type="Proteomes" id="UP001056120">
    <property type="component" value="Linkage Group LG01"/>
</dbReference>